<protein>
    <recommendedName>
        <fullName evidence="1">Caspase family p20 domain-containing protein</fullName>
    </recommendedName>
</protein>
<evidence type="ECO:0000259" key="1">
    <source>
        <dbReference type="PROSITE" id="PS50208"/>
    </source>
</evidence>
<dbReference type="PROSITE" id="PS50208">
    <property type="entry name" value="CASPASE_P20"/>
    <property type="match status" value="1"/>
</dbReference>
<gene>
    <name evidence="2" type="ORF">FNK824_LOCUS33870</name>
</gene>
<dbReference type="InterPro" id="IPR011600">
    <property type="entry name" value="Pept_C14_caspase"/>
</dbReference>
<evidence type="ECO:0000313" key="2">
    <source>
        <dbReference type="EMBL" id="CAF4154664.1"/>
    </source>
</evidence>
<sequence length="186" mass="21174">MATAVSYQRKRALVIGINNYRRHPLQCCVNDANDLKAALERIGFHVLHGTDLNLGQFYDMIDEFVSEIQLRDLTLVYFAGHGKQSDNENYLLPSDYDYDFRGSERDYIMNRAINVQYIMKKIEDKRCCITILIFDCCRKPVKDRNPDMQGLSAMHAPSHALIAFSCAPGKTALDETQNGRNGIFTG</sequence>
<dbReference type="Proteomes" id="UP000663874">
    <property type="component" value="Unassembled WGS sequence"/>
</dbReference>
<dbReference type="GO" id="GO:0004197">
    <property type="term" value="F:cysteine-type endopeptidase activity"/>
    <property type="evidence" value="ECO:0007669"/>
    <property type="project" value="InterPro"/>
</dbReference>
<dbReference type="GO" id="GO:0006508">
    <property type="term" value="P:proteolysis"/>
    <property type="evidence" value="ECO:0007669"/>
    <property type="project" value="InterPro"/>
</dbReference>
<proteinExistence type="predicted"/>
<dbReference type="EMBL" id="CAJOBE010012756">
    <property type="protein sequence ID" value="CAF4154664.1"/>
    <property type="molecule type" value="Genomic_DNA"/>
</dbReference>
<feature type="non-terminal residue" evidence="2">
    <location>
        <position position="186"/>
    </location>
</feature>
<organism evidence="2 3">
    <name type="scientific">Rotaria sordida</name>
    <dbReference type="NCBI Taxonomy" id="392033"/>
    <lineage>
        <taxon>Eukaryota</taxon>
        <taxon>Metazoa</taxon>
        <taxon>Spiralia</taxon>
        <taxon>Gnathifera</taxon>
        <taxon>Rotifera</taxon>
        <taxon>Eurotatoria</taxon>
        <taxon>Bdelloidea</taxon>
        <taxon>Philodinida</taxon>
        <taxon>Philodinidae</taxon>
        <taxon>Rotaria</taxon>
    </lineage>
</organism>
<dbReference type="PANTHER" id="PTHR22576">
    <property type="entry name" value="MUCOSA ASSOCIATED LYMPHOID TISSUE LYMPHOMA TRANSLOCATION PROTEIN 1/PARACASPASE"/>
    <property type="match status" value="1"/>
</dbReference>
<dbReference type="SUPFAM" id="SSF52129">
    <property type="entry name" value="Caspase-like"/>
    <property type="match status" value="1"/>
</dbReference>
<dbReference type="AlphaFoldDB" id="A0A819YKF3"/>
<dbReference type="Pfam" id="PF00656">
    <property type="entry name" value="Peptidase_C14"/>
    <property type="match status" value="1"/>
</dbReference>
<dbReference type="InterPro" id="IPR052039">
    <property type="entry name" value="Caspase-related_regulators"/>
</dbReference>
<feature type="domain" description="Caspase family p20" evidence="1">
    <location>
        <begin position="31"/>
        <end position="85"/>
    </location>
</feature>
<dbReference type="InterPro" id="IPR029030">
    <property type="entry name" value="Caspase-like_dom_sf"/>
</dbReference>
<accession>A0A819YKF3</accession>
<evidence type="ECO:0000313" key="3">
    <source>
        <dbReference type="Proteomes" id="UP000663874"/>
    </source>
</evidence>
<dbReference type="InterPro" id="IPR001309">
    <property type="entry name" value="Pept_C14_p20"/>
</dbReference>
<reference evidence="2" key="1">
    <citation type="submission" date="2021-02" db="EMBL/GenBank/DDBJ databases">
        <authorList>
            <person name="Nowell W R."/>
        </authorList>
    </citation>
    <scope>NUCLEOTIDE SEQUENCE</scope>
</reference>
<name>A0A819YKF3_9BILA</name>
<comment type="caution">
    <text evidence="2">The sequence shown here is derived from an EMBL/GenBank/DDBJ whole genome shotgun (WGS) entry which is preliminary data.</text>
</comment>
<dbReference type="PANTHER" id="PTHR22576:SF37">
    <property type="entry name" value="MUCOSA-ASSOCIATED LYMPHOID TISSUE LYMPHOMA TRANSLOCATION PROTEIN 1"/>
    <property type="match status" value="1"/>
</dbReference>
<dbReference type="Gene3D" id="3.40.50.1460">
    <property type="match status" value="1"/>
</dbReference>